<sequence>MNIFQGFRKLLFCVIAACTGMVVGYQLSRVLFANVRLCLGIGAVCAVILGILAFRFYRSGLFLVCAVLMFFVIKTLLHREDWWVYPVSSLAALAAGYSVFLLEKPAENISETSDVTEEKGKDKREKKSHRKREADEQKERHARRRQERS</sequence>
<name>A0ABS8EX19_9FIRM</name>
<keyword evidence="2" id="KW-1133">Transmembrane helix</keyword>
<keyword evidence="2" id="KW-0472">Membrane</keyword>
<evidence type="ECO:0000313" key="4">
    <source>
        <dbReference type="Proteomes" id="UP001299235"/>
    </source>
</evidence>
<dbReference type="EMBL" id="JAJEQE010000012">
    <property type="protein sequence ID" value="MCC2148699.1"/>
    <property type="molecule type" value="Genomic_DNA"/>
</dbReference>
<feature type="compositionally biased region" description="Basic residues" evidence="1">
    <location>
        <begin position="140"/>
        <end position="149"/>
    </location>
</feature>
<evidence type="ECO:0000256" key="1">
    <source>
        <dbReference type="SAM" id="MobiDB-lite"/>
    </source>
</evidence>
<dbReference type="RefSeq" id="WP_248835037.1">
    <property type="nucleotide sequence ID" value="NZ_JAJEQE010000012.1"/>
</dbReference>
<feature type="compositionally biased region" description="Basic and acidic residues" evidence="1">
    <location>
        <begin position="116"/>
        <end position="125"/>
    </location>
</feature>
<proteinExistence type="predicted"/>
<evidence type="ECO:0000313" key="3">
    <source>
        <dbReference type="EMBL" id="MCC2148699.1"/>
    </source>
</evidence>
<dbReference type="Proteomes" id="UP001299235">
    <property type="component" value="Unassembled WGS sequence"/>
</dbReference>
<reference evidence="3 4" key="1">
    <citation type="submission" date="2021-10" db="EMBL/GenBank/DDBJ databases">
        <title>Anaerobic single-cell dispensing facilitates the cultivation of human gut bacteria.</title>
        <authorList>
            <person name="Afrizal A."/>
        </authorList>
    </citation>
    <scope>NUCLEOTIDE SEQUENCE [LARGE SCALE GENOMIC DNA]</scope>
    <source>
        <strain evidence="3 4">CLA-AA-H246</strain>
    </source>
</reference>
<feature type="transmembrane region" description="Helical" evidence="2">
    <location>
        <begin position="61"/>
        <end position="77"/>
    </location>
</feature>
<comment type="caution">
    <text evidence="3">The sequence shown here is derived from an EMBL/GenBank/DDBJ whole genome shotgun (WGS) entry which is preliminary data.</text>
</comment>
<feature type="transmembrane region" description="Helical" evidence="2">
    <location>
        <begin position="34"/>
        <end position="54"/>
    </location>
</feature>
<evidence type="ECO:0000256" key="2">
    <source>
        <dbReference type="SAM" id="Phobius"/>
    </source>
</evidence>
<gene>
    <name evidence="3" type="ORF">LKD42_05435</name>
</gene>
<keyword evidence="4" id="KW-1185">Reference proteome</keyword>
<keyword evidence="2" id="KW-0812">Transmembrane</keyword>
<feature type="transmembrane region" description="Helical" evidence="2">
    <location>
        <begin position="83"/>
        <end position="102"/>
    </location>
</feature>
<accession>A0ABS8EX19</accession>
<organism evidence="3 4">
    <name type="scientific">Hominisplanchenecus faecis</name>
    <dbReference type="NCBI Taxonomy" id="2885351"/>
    <lineage>
        <taxon>Bacteria</taxon>
        <taxon>Bacillati</taxon>
        <taxon>Bacillota</taxon>
        <taxon>Clostridia</taxon>
        <taxon>Lachnospirales</taxon>
        <taxon>Lachnospiraceae</taxon>
        <taxon>Hominisplanchenecus</taxon>
    </lineage>
</organism>
<protein>
    <submittedName>
        <fullName evidence="3">Uncharacterized protein</fullName>
    </submittedName>
</protein>
<feature type="region of interest" description="Disordered" evidence="1">
    <location>
        <begin position="110"/>
        <end position="149"/>
    </location>
</feature>